<evidence type="ECO:0000313" key="2">
    <source>
        <dbReference type="EMBL" id="KAL2490061.1"/>
    </source>
</evidence>
<protein>
    <submittedName>
        <fullName evidence="2">Uncharacterized protein</fullName>
    </submittedName>
</protein>
<dbReference type="Proteomes" id="UP001604277">
    <property type="component" value="Unassembled WGS sequence"/>
</dbReference>
<organism evidence="2 3">
    <name type="scientific">Forsythia ovata</name>
    <dbReference type="NCBI Taxonomy" id="205694"/>
    <lineage>
        <taxon>Eukaryota</taxon>
        <taxon>Viridiplantae</taxon>
        <taxon>Streptophyta</taxon>
        <taxon>Embryophyta</taxon>
        <taxon>Tracheophyta</taxon>
        <taxon>Spermatophyta</taxon>
        <taxon>Magnoliopsida</taxon>
        <taxon>eudicotyledons</taxon>
        <taxon>Gunneridae</taxon>
        <taxon>Pentapetalae</taxon>
        <taxon>asterids</taxon>
        <taxon>lamiids</taxon>
        <taxon>Lamiales</taxon>
        <taxon>Oleaceae</taxon>
        <taxon>Forsythieae</taxon>
        <taxon>Forsythia</taxon>
    </lineage>
</organism>
<proteinExistence type="predicted"/>
<reference evidence="3" key="1">
    <citation type="submission" date="2024-07" db="EMBL/GenBank/DDBJ databases">
        <title>Two chromosome-level genome assemblies of Korean endemic species Abeliophyllum distichum and Forsythia ovata (Oleaceae).</title>
        <authorList>
            <person name="Jang H."/>
        </authorList>
    </citation>
    <scope>NUCLEOTIDE SEQUENCE [LARGE SCALE GENOMIC DNA]</scope>
</reference>
<dbReference type="AlphaFoldDB" id="A0ABD1RP89"/>
<sequence length="117" mass="12683">MDMYQPEGTDYAYTQDEGRDDTAFASNASIQCDVRAKLENGSEQLETEQQWQRATMGGVAKSRIRAGESARNYLDGHVGRAVIKPEEECSVVGTSDGHVGTRGQSEKRTAGKGAHMG</sequence>
<evidence type="ECO:0000313" key="3">
    <source>
        <dbReference type="Proteomes" id="UP001604277"/>
    </source>
</evidence>
<dbReference type="EMBL" id="JBFOLJ010000012">
    <property type="protein sequence ID" value="KAL2490061.1"/>
    <property type="molecule type" value="Genomic_DNA"/>
</dbReference>
<gene>
    <name evidence="2" type="ORF">Fot_43353</name>
</gene>
<keyword evidence="3" id="KW-1185">Reference proteome</keyword>
<name>A0ABD1RP89_9LAMI</name>
<evidence type="ECO:0000256" key="1">
    <source>
        <dbReference type="SAM" id="MobiDB-lite"/>
    </source>
</evidence>
<comment type="caution">
    <text evidence="2">The sequence shown here is derived from an EMBL/GenBank/DDBJ whole genome shotgun (WGS) entry which is preliminary data.</text>
</comment>
<feature type="region of interest" description="Disordered" evidence="1">
    <location>
        <begin position="91"/>
        <end position="117"/>
    </location>
</feature>
<accession>A0ABD1RP89</accession>